<gene>
    <name evidence="1" type="ORF">IAQ67_15335</name>
</gene>
<evidence type="ECO:0000313" key="2">
    <source>
        <dbReference type="Proteomes" id="UP000516384"/>
    </source>
</evidence>
<reference evidence="1 2" key="1">
    <citation type="submission" date="2020-09" db="EMBL/GenBank/DDBJ databases">
        <title>Characterization of Paenibacillus peoriae strain ZF390 with broad-spectrum antimicrobial activity as a potential biocontrol agent.</title>
        <authorList>
            <person name="Li L."/>
            <person name="Zhao Y."/>
            <person name="Li B."/>
            <person name="Xie X."/>
        </authorList>
    </citation>
    <scope>NUCLEOTIDE SEQUENCE [LARGE SCALE GENOMIC DNA]</scope>
    <source>
        <strain evidence="1 2">ZF390</strain>
    </source>
</reference>
<evidence type="ECO:0000313" key="1">
    <source>
        <dbReference type="EMBL" id="QNR65279.1"/>
    </source>
</evidence>
<dbReference type="AlphaFoldDB" id="A0A7H0Y2H1"/>
<dbReference type="EMBL" id="CP061172">
    <property type="protein sequence ID" value="QNR65279.1"/>
    <property type="molecule type" value="Genomic_DNA"/>
</dbReference>
<dbReference type="Proteomes" id="UP000516384">
    <property type="component" value="Chromosome"/>
</dbReference>
<proteinExistence type="predicted"/>
<protein>
    <submittedName>
        <fullName evidence="1">Uncharacterized protein</fullName>
    </submittedName>
</protein>
<name>A0A7H0Y2H1_9BACL</name>
<sequence length="72" mass="8423">MNGPKKPMRTIDEHIRMLWESDHLPWCQELGDRPGSFQEYSELIRPQITEEDLATVEAECENYAWSLSVNSN</sequence>
<dbReference type="RefSeq" id="WP_190297186.1">
    <property type="nucleotide sequence ID" value="NZ_CP061172.1"/>
</dbReference>
<accession>A0A7H0Y2H1</accession>
<organism evidence="1 2">
    <name type="scientific">Paenibacillus peoriae</name>
    <dbReference type="NCBI Taxonomy" id="59893"/>
    <lineage>
        <taxon>Bacteria</taxon>
        <taxon>Bacillati</taxon>
        <taxon>Bacillota</taxon>
        <taxon>Bacilli</taxon>
        <taxon>Bacillales</taxon>
        <taxon>Paenibacillaceae</taxon>
        <taxon>Paenibacillus</taxon>
    </lineage>
</organism>